<gene>
    <name evidence="2" type="ORF">SAMIE_1008510</name>
</gene>
<evidence type="ECO:0000313" key="3">
    <source>
        <dbReference type="Proteomes" id="UP000279959"/>
    </source>
</evidence>
<sequence>MKRVSLAVAAALLCTAAEGAPSPVRLDTQMFVERVGADINGRPRRTLVPVDQAAPGDSVIVILNWRNGGTRPVRAFTLRRSALRGATPDLNDPALLVSVDGGARWGRFDSLWLPTPLGGIRRALPQDVTHIRWTLPDPVSPGGAARMSYRATLR</sequence>
<dbReference type="RefSeq" id="WP_066701320.1">
    <property type="nucleotide sequence ID" value="NZ_AP018664.1"/>
</dbReference>
<evidence type="ECO:0000313" key="2">
    <source>
        <dbReference type="EMBL" id="BBD97350.1"/>
    </source>
</evidence>
<evidence type="ECO:0008006" key="4">
    <source>
        <dbReference type="Google" id="ProtNLM"/>
    </source>
</evidence>
<feature type="chain" id="PRO_5019837128" description="DUF11 domain-containing protein" evidence="1">
    <location>
        <begin position="20"/>
        <end position="154"/>
    </location>
</feature>
<protein>
    <recommendedName>
        <fullName evidence="4">DUF11 domain-containing protein</fullName>
    </recommendedName>
</protein>
<keyword evidence="3" id="KW-1185">Reference proteome</keyword>
<reference evidence="2 3" key="1">
    <citation type="submission" date="2018-05" db="EMBL/GenBank/DDBJ databases">
        <title>Complete Genome Sequence of the Nonylphenol-Degrading Bacterium Sphingobium amiense DSM 16289T.</title>
        <authorList>
            <person name="Ootsuka M."/>
            <person name="Nishizawa T."/>
            <person name="Ohta H."/>
        </authorList>
    </citation>
    <scope>NUCLEOTIDE SEQUENCE [LARGE SCALE GENOMIC DNA]</scope>
    <source>
        <strain evidence="2 3">DSM 16289</strain>
    </source>
</reference>
<accession>A0A494W9N9</accession>
<dbReference type="EMBL" id="AP018664">
    <property type="protein sequence ID" value="BBD97350.1"/>
    <property type="molecule type" value="Genomic_DNA"/>
</dbReference>
<name>A0A494W9N9_9SPHN</name>
<dbReference type="AlphaFoldDB" id="A0A494W9N9"/>
<keyword evidence="1" id="KW-0732">Signal</keyword>
<evidence type="ECO:0000256" key="1">
    <source>
        <dbReference type="SAM" id="SignalP"/>
    </source>
</evidence>
<organism evidence="2 3">
    <name type="scientific">Sphingobium amiense</name>
    <dbReference type="NCBI Taxonomy" id="135719"/>
    <lineage>
        <taxon>Bacteria</taxon>
        <taxon>Pseudomonadati</taxon>
        <taxon>Pseudomonadota</taxon>
        <taxon>Alphaproteobacteria</taxon>
        <taxon>Sphingomonadales</taxon>
        <taxon>Sphingomonadaceae</taxon>
        <taxon>Sphingobium</taxon>
    </lineage>
</organism>
<feature type="signal peptide" evidence="1">
    <location>
        <begin position="1"/>
        <end position="19"/>
    </location>
</feature>
<dbReference type="Proteomes" id="UP000279959">
    <property type="component" value="Chromosome"/>
</dbReference>
<proteinExistence type="predicted"/>
<dbReference type="KEGG" id="sami:SAMIE_1008510"/>